<dbReference type="GO" id="GO:0000155">
    <property type="term" value="F:phosphorelay sensor kinase activity"/>
    <property type="evidence" value="ECO:0007669"/>
    <property type="project" value="InterPro"/>
</dbReference>
<dbReference type="PROSITE" id="PS50885">
    <property type="entry name" value="HAMP"/>
    <property type="match status" value="1"/>
</dbReference>
<dbReference type="Gene3D" id="1.10.287.130">
    <property type="match status" value="1"/>
</dbReference>
<dbReference type="GO" id="GO:0005886">
    <property type="term" value="C:plasma membrane"/>
    <property type="evidence" value="ECO:0007669"/>
    <property type="project" value="UniProtKB-SubCell"/>
</dbReference>
<dbReference type="FunFam" id="1.10.287.130:FF:000001">
    <property type="entry name" value="Two-component sensor histidine kinase"/>
    <property type="match status" value="1"/>
</dbReference>
<dbReference type="CDD" id="cd00082">
    <property type="entry name" value="HisKA"/>
    <property type="match status" value="1"/>
</dbReference>
<proteinExistence type="predicted"/>
<comment type="catalytic activity">
    <reaction evidence="1">
        <text>ATP + protein L-histidine = ADP + protein N-phospho-L-histidine.</text>
        <dbReference type="EC" id="2.7.13.3"/>
    </reaction>
</comment>
<evidence type="ECO:0000256" key="10">
    <source>
        <dbReference type="ARBA" id="ARBA00022840"/>
    </source>
</evidence>
<feature type="domain" description="HAMP" evidence="16">
    <location>
        <begin position="441"/>
        <end position="493"/>
    </location>
</feature>
<evidence type="ECO:0000256" key="7">
    <source>
        <dbReference type="ARBA" id="ARBA00022692"/>
    </source>
</evidence>
<name>A0A518V430_BRELA</name>
<reference evidence="17 18" key="1">
    <citation type="submission" date="2018-11" db="EMBL/GenBank/DDBJ databases">
        <title>Phylogenetic determinants of toxin gene distribution in genomes of Brevibacillus laterosporus.</title>
        <authorList>
            <person name="Glare T.R."/>
            <person name="Durrant A."/>
            <person name="Berry C."/>
            <person name="Palma L."/>
            <person name="Ormskirk M."/>
            <person name="Cox M.O."/>
        </authorList>
    </citation>
    <scope>NUCLEOTIDE SEQUENCE [LARGE SCALE GENOMIC DNA]</scope>
    <source>
        <strain evidence="17 18">1821L</strain>
    </source>
</reference>
<evidence type="ECO:0000256" key="2">
    <source>
        <dbReference type="ARBA" id="ARBA00004651"/>
    </source>
</evidence>
<comment type="subcellular location">
    <subcellularLocation>
        <location evidence="2">Cell membrane</location>
        <topology evidence="2">Multi-pass membrane protein</topology>
    </subcellularLocation>
</comment>
<feature type="transmembrane region" description="Helical" evidence="14">
    <location>
        <begin position="301"/>
        <end position="325"/>
    </location>
</feature>
<keyword evidence="9" id="KW-0418">Kinase</keyword>
<dbReference type="PANTHER" id="PTHR45528">
    <property type="entry name" value="SENSOR HISTIDINE KINASE CPXA"/>
    <property type="match status" value="1"/>
</dbReference>
<evidence type="ECO:0000256" key="3">
    <source>
        <dbReference type="ARBA" id="ARBA00012438"/>
    </source>
</evidence>
<sequence length="731" mass="84346">MDTKLKGKYIPLLALIVSFYLLALSLLAAIDVFGNKQKLSKDYYFSTYSFTAKLDQFSALLERRYTEFKDYEKKSIAEKFPADRMEDLQREHKAELSDKIRAIKQNYNSEYAEEVNHLSDGEIEEWQTQKLAEIQKQYEAESKDLVKYLLPKKDKIFKELTHSLSIRDSTFHYYIQNKQTKEVYKNIDNLPTEEELKAKSLYYAKFPISNPPNSLTAINNRFKSADWSGYIMVPATLSEGNEVHSDYTYNLSIRDRLLKECLVGIVSFVGLIWIGIYLFKQKHESVLIIEKMAQMIRRIPIDIRVFLLGIVSLITLISLVQTSFFYSSPGIAHAFILTIFALLFVYIALHIYEAWCLVKDREQLHIQWQKSFIYQLKIIYQESILYKSLLFKVVLLAILSAGFGFSCLLILVGIVEHGGIFILLGFLYNMFYLFFVVPLTLRRIGTLNKIMKATEYMAAGQLNLHIEEPKDGNFKELAQNLNNMREGLKKSLDSQMKSEKLKTELITNVSHDLRTPLTSIINYVGFLKQDTLTPEESKEYISVLDQKTQRLKVLIDDLIEASKVASGSVEMHVEQVDIVSLLNQSLAEFTDKIPASGLTFRLHGDQPKMLVEVDGKKTWRVFENLISNAIKYSLPNTRVYLSLHEEVDRVLFTIKNVSAYEINFEVNELFERFKRGDQARHTEGSGLGLAIAKSIMDLQGGELLIEIDGDYFKVMAIFPKYSFHENKLKQE</sequence>
<dbReference type="InterPro" id="IPR050398">
    <property type="entry name" value="HssS/ArlS-like"/>
</dbReference>
<evidence type="ECO:0000256" key="11">
    <source>
        <dbReference type="ARBA" id="ARBA00022989"/>
    </source>
</evidence>
<dbReference type="SUPFAM" id="SSF55874">
    <property type="entry name" value="ATPase domain of HSP90 chaperone/DNA topoisomerase II/histidine kinase"/>
    <property type="match status" value="1"/>
</dbReference>
<dbReference type="SUPFAM" id="SSF47384">
    <property type="entry name" value="Homodimeric domain of signal transducing histidine kinase"/>
    <property type="match status" value="1"/>
</dbReference>
<keyword evidence="7 14" id="KW-0812">Transmembrane</keyword>
<feature type="transmembrane region" description="Helical" evidence="14">
    <location>
        <begin position="420"/>
        <end position="441"/>
    </location>
</feature>
<dbReference type="Pfam" id="PF00512">
    <property type="entry name" value="HisKA"/>
    <property type="match status" value="1"/>
</dbReference>
<keyword evidence="18" id="KW-1185">Reference proteome</keyword>
<evidence type="ECO:0000256" key="1">
    <source>
        <dbReference type="ARBA" id="ARBA00000085"/>
    </source>
</evidence>
<dbReference type="PROSITE" id="PS50109">
    <property type="entry name" value="HIS_KIN"/>
    <property type="match status" value="1"/>
</dbReference>
<keyword evidence="4" id="KW-1003">Cell membrane</keyword>
<feature type="transmembrane region" description="Helical" evidence="14">
    <location>
        <begin position="331"/>
        <end position="352"/>
    </location>
</feature>
<dbReference type="EC" id="2.7.13.3" evidence="3"/>
<gene>
    <name evidence="17" type="ORF">EEL30_04820</name>
</gene>
<dbReference type="PANTHER" id="PTHR45528:SF1">
    <property type="entry name" value="SENSOR HISTIDINE KINASE CPXA"/>
    <property type="match status" value="1"/>
</dbReference>
<dbReference type="CDD" id="cd06225">
    <property type="entry name" value="HAMP"/>
    <property type="match status" value="1"/>
</dbReference>
<dbReference type="InterPro" id="IPR003660">
    <property type="entry name" value="HAMP_dom"/>
</dbReference>
<dbReference type="InterPro" id="IPR003594">
    <property type="entry name" value="HATPase_dom"/>
</dbReference>
<dbReference type="OrthoDB" id="9792991at2"/>
<keyword evidence="8" id="KW-0547">Nucleotide-binding</keyword>
<dbReference type="InterPro" id="IPR003661">
    <property type="entry name" value="HisK_dim/P_dom"/>
</dbReference>
<dbReference type="InterPro" id="IPR036890">
    <property type="entry name" value="HATPase_C_sf"/>
</dbReference>
<evidence type="ECO:0000259" key="16">
    <source>
        <dbReference type="PROSITE" id="PS50885"/>
    </source>
</evidence>
<feature type="domain" description="Histidine kinase" evidence="15">
    <location>
        <begin position="508"/>
        <end position="722"/>
    </location>
</feature>
<dbReference type="AlphaFoldDB" id="A0A518V430"/>
<organism evidence="17 18">
    <name type="scientific">Brevibacillus laterosporus</name>
    <name type="common">Bacillus laterosporus</name>
    <dbReference type="NCBI Taxonomy" id="1465"/>
    <lineage>
        <taxon>Bacteria</taxon>
        <taxon>Bacillati</taxon>
        <taxon>Bacillota</taxon>
        <taxon>Bacilli</taxon>
        <taxon>Bacillales</taxon>
        <taxon>Paenibacillaceae</taxon>
        <taxon>Brevibacillus</taxon>
    </lineage>
</organism>
<dbReference type="SMART" id="SM00387">
    <property type="entry name" value="HATPase_c"/>
    <property type="match status" value="1"/>
</dbReference>
<protein>
    <recommendedName>
        <fullName evidence="3">histidine kinase</fullName>
        <ecNumber evidence="3">2.7.13.3</ecNumber>
    </recommendedName>
</protein>
<keyword evidence="11 14" id="KW-1133">Transmembrane helix</keyword>
<dbReference type="Proteomes" id="UP000319432">
    <property type="component" value="Chromosome"/>
</dbReference>
<accession>A0A518V430</accession>
<evidence type="ECO:0000256" key="12">
    <source>
        <dbReference type="ARBA" id="ARBA00023012"/>
    </source>
</evidence>
<keyword evidence="13 14" id="KW-0472">Membrane</keyword>
<dbReference type="InterPro" id="IPR005467">
    <property type="entry name" value="His_kinase_dom"/>
</dbReference>
<dbReference type="EMBL" id="CP033464">
    <property type="protein sequence ID" value="QDX91753.1"/>
    <property type="molecule type" value="Genomic_DNA"/>
</dbReference>
<evidence type="ECO:0000256" key="6">
    <source>
        <dbReference type="ARBA" id="ARBA00022679"/>
    </source>
</evidence>
<feature type="transmembrane region" description="Helical" evidence="14">
    <location>
        <begin position="262"/>
        <end position="280"/>
    </location>
</feature>
<evidence type="ECO:0000256" key="5">
    <source>
        <dbReference type="ARBA" id="ARBA00022553"/>
    </source>
</evidence>
<evidence type="ECO:0000256" key="14">
    <source>
        <dbReference type="SAM" id="Phobius"/>
    </source>
</evidence>
<evidence type="ECO:0000313" key="17">
    <source>
        <dbReference type="EMBL" id="QDX91753.1"/>
    </source>
</evidence>
<dbReference type="SMART" id="SM00388">
    <property type="entry name" value="HisKA"/>
    <property type="match status" value="1"/>
</dbReference>
<keyword evidence="5" id="KW-0597">Phosphoprotein</keyword>
<evidence type="ECO:0000256" key="9">
    <source>
        <dbReference type="ARBA" id="ARBA00022777"/>
    </source>
</evidence>
<evidence type="ECO:0000313" key="18">
    <source>
        <dbReference type="Proteomes" id="UP000319432"/>
    </source>
</evidence>
<evidence type="ECO:0000256" key="8">
    <source>
        <dbReference type="ARBA" id="ARBA00022741"/>
    </source>
</evidence>
<dbReference type="Pfam" id="PF02518">
    <property type="entry name" value="HATPase_c"/>
    <property type="match status" value="1"/>
</dbReference>
<dbReference type="GO" id="GO:0005524">
    <property type="term" value="F:ATP binding"/>
    <property type="evidence" value="ECO:0007669"/>
    <property type="project" value="UniProtKB-KW"/>
</dbReference>
<dbReference type="InterPro" id="IPR036097">
    <property type="entry name" value="HisK_dim/P_sf"/>
</dbReference>
<evidence type="ECO:0000256" key="4">
    <source>
        <dbReference type="ARBA" id="ARBA00022475"/>
    </source>
</evidence>
<keyword evidence="6" id="KW-0808">Transferase</keyword>
<evidence type="ECO:0000256" key="13">
    <source>
        <dbReference type="ARBA" id="ARBA00023136"/>
    </source>
</evidence>
<dbReference type="Gene3D" id="3.30.565.10">
    <property type="entry name" value="Histidine kinase-like ATPase, C-terminal domain"/>
    <property type="match status" value="1"/>
</dbReference>
<evidence type="ECO:0000259" key="15">
    <source>
        <dbReference type="PROSITE" id="PS50109"/>
    </source>
</evidence>
<keyword evidence="10" id="KW-0067">ATP-binding</keyword>
<dbReference type="InterPro" id="IPR004358">
    <property type="entry name" value="Sig_transdc_His_kin-like_C"/>
</dbReference>
<dbReference type="PRINTS" id="PR00344">
    <property type="entry name" value="BCTRLSENSOR"/>
</dbReference>
<keyword evidence="12" id="KW-0902">Two-component regulatory system</keyword>
<feature type="transmembrane region" description="Helical" evidence="14">
    <location>
        <begin position="389"/>
        <end position="414"/>
    </location>
</feature>